<evidence type="ECO:0000256" key="1">
    <source>
        <dbReference type="ARBA" id="ARBA00004651"/>
    </source>
</evidence>
<evidence type="ECO:0000256" key="7">
    <source>
        <dbReference type="ARBA" id="ARBA00024033"/>
    </source>
</evidence>
<evidence type="ECO:0000313" key="9">
    <source>
        <dbReference type="EMBL" id="QWG18473.1"/>
    </source>
</evidence>
<dbReference type="InterPro" id="IPR018584">
    <property type="entry name" value="GT87"/>
</dbReference>
<dbReference type="EMBL" id="CP076135">
    <property type="protein sequence ID" value="QWG18473.1"/>
    <property type="molecule type" value="Genomic_DNA"/>
</dbReference>
<keyword evidence="5 8" id="KW-1133">Transmembrane helix</keyword>
<evidence type="ECO:0000256" key="6">
    <source>
        <dbReference type="ARBA" id="ARBA00023136"/>
    </source>
</evidence>
<evidence type="ECO:0000256" key="4">
    <source>
        <dbReference type="ARBA" id="ARBA00022692"/>
    </source>
</evidence>
<dbReference type="RefSeq" id="WP_215614050.1">
    <property type="nucleotide sequence ID" value="NZ_CP076135.1"/>
</dbReference>
<feature type="transmembrane region" description="Helical" evidence="8">
    <location>
        <begin position="383"/>
        <end position="409"/>
    </location>
</feature>
<dbReference type="Pfam" id="PF09594">
    <property type="entry name" value="GT87"/>
    <property type="match status" value="1"/>
</dbReference>
<proteinExistence type="inferred from homology"/>
<accession>A0A975NNK4</accession>
<comment type="similarity">
    <text evidence="7">Belongs to the glycosyltransferase 87 family.</text>
</comment>
<evidence type="ECO:0000256" key="2">
    <source>
        <dbReference type="ARBA" id="ARBA00022475"/>
    </source>
</evidence>
<dbReference type="AlphaFoldDB" id="A0A975NNK4"/>
<dbReference type="GO" id="GO:0005886">
    <property type="term" value="C:plasma membrane"/>
    <property type="evidence" value="ECO:0007669"/>
    <property type="project" value="UniProtKB-SubCell"/>
</dbReference>
<evidence type="ECO:0000256" key="5">
    <source>
        <dbReference type="ARBA" id="ARBA00022989"/>
    </source>
</evidence>
<evidence type="ECO:0000256" key="8">
    <source>
        <dbReference type="SAM" id="Phobius"/>
    </source>
</evidence>
<feature type="transmembrane region" description="Helical" evidence="8">
    <location>
        <begin position="234"/>
        <end position="254"/>
    </location>
</feature>
<evidence type="ECO:0000256" key="3">
    <source>
        <dbReference type="ARBA" id="ARBA00022679"/>
    </source>
</evidence>
<keyword evidence="6 8" id="KW-0472">Membrane</keyword>
<protein>
    <submittedName>
        <fullName evidence="9">DUF2029 domain-containing protein</fullName>
    </submittedName>
</protein>
<dbReference type="Proteomes" id="UP000680805">
    <property type="component" value="Chromosome"/>
</dbReference>
<keyword evidence="3" id="KW-0808">Transferase</keyword>
<feature type="transmembrane region" description="Helical" evidence="8">
    <location>
        <begin position="134"/>
        <end position="154"/>
    </location>
</feature>
<keyword evidence="4 8" id="KW-0812">Transmembrane</keyword>
<comment type="subcellular location">
    <subcellularLocation>
        <location evidence="1">Cell membrane</location>
        <topology evidence="1">Multi-pass membrane protein</topology>
    </subcellularLocation>
</comment>
<keyword evidence="2" id="KW-1003">Cell membrane</keyword>
<feature type="transmembrane region" description="Helical" evidence="8">
    <location>
        <begin position="166"/>
        <end position="197"/>
    </location>
</feature>
<organism evidence="9 10">
    <name type="scientific">Bradyrhizobium sediminis</name>
    <dbReference type="NCBI Taxonomy" id="2840469"/>
    <lineage>
        <taxon>Bacteria</taxon>
        <taxon>Pseudomonadati</taxon>
        <taxon>Pseudomonadota</taxon>
        <taxon>Alphaproteobacteria</taxon>
        <taxon>Hyphomicrobiales</taxon>
        <taxon>Nitrobacteraceae</taxon>
        <taxon>Bradyrhizobium</taxon>
    </lineage>
</organism>
<name>A0A975NNK4_9BRAD</name>
<evidence type="ECO:0000313" key="10">
    <source>
        <dbReference type="Proteomes" id="UP000680805"/>
    </source>
</evidence>
<gene>
    <name evidence="9" type="ORF">KMZ68_00770</name>
</gene>
<feature type="transmembrane region" description="Helical" evidence="8">
    <location>
        <begin position="330"/>
        <end position="363"/>
    </location>
</feature>
<sequence>MTGPSVATAPRPNPAFAGWLARWLPPGLGRDDRALFRDFAVLGSALFAITSIAYVWTIDWRGAIPRDGTTLAVGRDFLNFWMYGRAAVSADPARFYDLAAYHQAIRDLLGMELSGQNWSYPPSVMWLAAPFGQLNYLAALACWTLMGVVVLVAVGRRHVVDGRILIPVLLSPAALFCLISGQSAFLTTAMMMAIFALLDRRPVIAGVLIGLLTIKPQLGILFPFVLIASGRWRVFLAAAVTALALVGVTAAMFGPQVWIDFVSKGLPVQGLVLSDPDRIATPFYPTIFMNLRGLDLSAAAAMSVQLAFSAFAIGAAIWAFRFRKDADPPLLLALFLACSATASPYLLAYDLLPLTFAAVALLAGSNLDSCGRRLVQLVYWTPALQLALGTWHLPGPALIAPFFAAFLLVRLRPSPRPAPA</sequence>
<reference evidence="9" key="1">
    <citation type="submission" date="2021-06" db="EMBL/GenBank/DDBJ databases">
        <title>Bradyrhizobium sp. S2-11-2 Genome sequencing.</title>
        <authorList>
            <person name="Jin L."/>
        </authorList>
    </citation>
    <scope>NUCLEOTIDE SEQUENCE</scope>
    <source>
        <strain evidence="9">S2-11-2</strain>
    </source>
</reference>
<dbReference type="KEGG" id="bsei:KMZ68_00770"/>
<feature type="transmembrane region" description="Helical" evidence="8">
    <location>
        <begin position="203"/>
        <end position="227"/>
    </location>
</feature>
<feature type="transmembrane region" description="Helical" evidence="8">
    <location>
        <begin position="39"/>
        <end position="58"/>
    </location>
</feature>
<dbReference type="GO" id="GO:0016758">
    <property type="term" value="F:hexosyltransferase activity"/>
    <property type="evidence" value="ECO:0007669"/>
    <property type="project" value="InterPro"/>
</dbReference>
<feature type="transmembrane region" description="Helical" evidence="8">
    <location>
        <begin position="298"/>
        <end position="318"/>
    </location>
</feature>